<name>A0A6J7PFX7_9ZZZZ</name>
<gene>
    <name evidence="2" type="ORF">UFOPK3974_01543</name>
</gene>
<organism evidence="2">
    <name type="scientific">freshwater metagenome</name>
    <dbReference type="NCBI Taxonomy" id="449393"/>
    <lineage>
        <taxon>unclassified sequences</taxon>
        <taxon>metagenomes</taxon>
        <taxon>ecological metagenomes</taxon>
    </lineage>
</organism>
<reference evidence="2" key="1">
    <citation type="submission" date="2020-05" db="EMBL/GenBank/DDBJ databases">
        <authorList>
            <person name="Chiriac C."/>
            <person name="Salcher M."/>
            <person name="Ghai R."/>
            <person name="Kavagutti S V."/>
        </authorList>
    </citation>
    <scope>NUCLEOTIDE SEQUENCE</scope>
</reference>
<proteinExistence type="predicted"/>
<evidence type="ECO:0000256" key="1">
    <source>
        <dbReference type="SAM" id="MobiDB-lite"/>
    </source>
</evidence>
<dbReference type="AlphaFoldDB" id="A0A6J7PFX7"/>
<accession>A0A6J7PFX7</accession>
<sequence>MPVSAKAAAIFTTEIDLPSAGPGDVTRSTRSGVASGSDDPDNPARLFVGCLCHIATSEVRKER</sequence>
<evidence type="ECO:0000313" key="2">
    <source>
        <dbReference type="EMBL" id="CAB5001592.1"/>
    </source>
</evidence>
<feature type="region of interest" description="Disordered" evidence="1">
    <location>
        <begin position="18"/>
        <end position="41"/>
    </location>
</feature>
<dbReference type="EMBL" id="CAFBOR010000277">
    <property type="protein sequence ID" value="CAB5001592.1"/>
    <property type="molecule type" value="Genomic_DNA"/>
</dbReference>
<protein>
    <submittedName>
        <fullName evidence="2">Unannotated protein</fullName>
    </submittedName>
</protein>